<feature type="domain" description="Cation efflux protein transmembrane" evidence="8">
    <location>
        <begin position="15"/>
        <end position="207"/>
    </location>
</feature>
<dbReference type="SUPFAM" id="SSF161111">
    <property type="entry name" value="Cation efflux protein transmembrane domain-like"/>
    <property type="match status" value="1"/>
</dbReference>
<dbReference type="PANTHER" id="PTHR43840:SF50">
    <property type="entry name" value="MANGANESE EFFLUX SYSTEM PROTEIN MNES"/>
    <property type="match status" value="1"/>
</dbReference>
<keyword evidence="11" id="KW-1185">Reference proteome</keyword>
<evidence type="ECO:0000256" key="2">
    <source>
        <dbReference type="ARBA" id="ARBA00008114"/>
    </source>
</evidence>
<dbReference type="InterPro" id="IPR027469">
    <property type="entry name" value="Cation_efflux_TMD_sf"/>
</dbReference>
<evidence type="ECO:0000256" key="5">
    <source>
        <dbReference type="ARBA" id="ARBA00022989"/>
    </source>
</evidence>
<evidence type="ECO:0000256" key="7">
    <source>
        <dbReference type="SAM" id="Phobius"/>
    </source>
</evidence>
<dbReference type="OrthoDB" id="9806522at2"/>
<dbReference type="AlphaFoldDB" id="A0A060LWV7"/>
<dbReference type="FunFam" id="1.20.1510.10:FF:000006">
    <property type="entry name" value="Divalent cation efflux transporter"/>
    <property type="match status" value="1"/>
</dbReference>
<evidence type="ECO:0000313" key="11">
    <source>
        <dbReference type="Proteomes" id="UP000027142"/>
    </source>
</evidence>
<dbReference type="InterPro" id="IPR002524">
    <property type="entry name" value="Cation_efflux"/>
</dbReference>
<accession>A0A060LWV7</accession>
<evidence type="ECO:0000259" key="8">
    <source>
        <dbReference type="Pfam" id="PF01545"/>
    </source>
</evidence>
<evidence type="ECO:0000256" key="4">
    <source>
        <dbReference type="ARBA" id="ARBA00022692"/>
    </source>
</evidence>
<dbReference type="HOGENOM" id="CLU_013430_3_5_9"/>
<feature type="transmembrane region" description="Helical" evidence="7">
    <location>
        <begin position="114"/>
        <end position="134"/>
    </location>
</feature>
<dbReference type="Proteomes" id="UP000027142">
    <property type="component" value="Chromosome"/>
</dbReference>
<feature type="transmembrane region" description="Helical" evidence="7">
    <location>
        <begin position="12"/>
        <end position="36"/>
    </location>
</feature>
<dbReference type="SUPFAM" id="SSF160240">
    <property type="entry name" value="Cation efflux protein cytoplasmic domain-like"/>
    <property type="match status" value="1"/>
</dbReference>
<dbReference type="EMBL" id="CP003923">
    <property type="protein sequence ID" value="AIC94260.1"/>
    <property type="molecule type" value="Genomic_DNA"/>
</dbReference>
<comment type="subcellular location">
    <subcellularLocation>
        <location evidence="1">Membrane</location>
        <topology evidence="1">Multi-pass membrane protein</topology>
    </subcellularLocation>
</comment>
<dbReference type="STRING" id="1246626.BleG1_1682"/>
<dbReference type="eggNOG" id="COG0053">
    <property type="taxonomic scope" value="Bacteria"/>
</dbReference>
<keyword evidence="3" id="KW-0813">Transport</keyword>
<feature type="transmembrane region" description="Helical" evidence="7">
    <location>
        <begin position="183"/>
        <end position="200"/>
    </location>
</feature>
<reference evidence="10 11" key="1">
    <citation type="journal article" date="2014" name="Gene">
        <title>A comparative genomic analysis of the alkalitolerant soil bacterium Bacillus lehensis G1.</title>
        <authorList>
            <person name="Noor Y.M."/>
            <person name="Samsulrizal N.H."/>
            <person name="Jema'on N.A."/>
            <person name="Low K.O."/>
            <person name="Ramli A.N."/>
            <person name="Alias N.I."/>
            <person name="Damis S.I."/>
            <person name="Fuzi S.F."/>
            <person name="Isa M.N."/>
            <person name="Murad A.M."/>
            <person name="Raih M.F."/>
            <person name="Bakar F.D."/>
            <person name="Najimudin N."/>
            <person name="Mahadi N.M."/>
            <person name="Illias R.M."/>
        </authorList>
    </citation>
    <scope>NUCLEOTIDE SEQUENCE [LARGE SCALE GENOMIC DNA]</scope>
    <source>
        <strain evidence="10 11">G1</strain>
    </source>
</reference>
<sequence>MRRYEELRKGEGGAWLSIGTYLFLASLKLIIGYLFLSQALVADGYNNAADIIVSVAVLVGLRISQKPPDHDHPYGHFRAEHIAALLASFIMAVIGLQVLLSAGTTLFANERVEAPSLITAWVAGFSAVVMLFVYRYNRKLADKINSQALKAASQDNKNDALVSIGVVIGIVGSHLHLSWIDPLMAFLIGLIICYTAWSIFKEASHSLTDGFSEEALQPFTSTVLTIDGVEDVLNIKARQVGSTIYVDVTISVMPSMTVRTSHDIADLIEKTLRDHHDVTETTVHVEPAAM</sequence>
<protein>
    <submittedName>
        <fullName evidence="10">Transporter yeaB</fullName>
    </submittedName>
</protein>
<comment type="similarity">
    <text evidence="2">Belongs to the cation diffusion facilitator (CDF) transporter (TC 2.A.4) family.</text>
</comment>
<dbReference type="InterPro" id="IPR050291">
    <property type="entry name" value="CDF_Transporter"/>
</dbReference>
<dbReference type="RefSeq" id="WP_038479398.1">
    <property type="nucleotide sequence ID" value="NZ_CP003923.1"/>
</dbReference>
<dbReference type="GO" id="GO:0016020">
    <property type="term" value="C:membrane"/>
    <property type="evidence" value="ECO:0007669"/>
    <property type="project" value="UniProtKB-SubCell"/>
</dbReference>
<dbReference type="Pfam" id="PF01545">
    <property type="entry name" value="Cation_efflux"/>
    <property type="match status" value="1"/>
</dbReference>
<organism evidence="10 11">
    <name type="scientific">Shouchella lehensis G1</name>
    <dbReference type="NCBI Taxonomy" id="1246626"/>
    <lineage>
        <taxon>Bacteria</taxon>
        <taxon>Bacillati</taxon>
        <taxon>Bacillota</taxon>
        <taxon>Bacilli</taxon>
        <taxon>Bacillales</taxon>
        <taxon>Bacillaceae</taxon>
        <taxon>Shouchella</taxon>
    </lineage>
</organism>
<dbReference type="Gene3D" id="1.20.1510.10">
    <property type="entry name" value="Cation efflux protein transmembrane domain"/>
    <property type="match status" value="1"/>
</dbReference>
<name>A0A060LWV7_9BACI</name>
<evidence type="ECO:0000256" key="3">
    <source>
        <dbReference type="ARBA" id="ARBA00022448"/>
    </source>
</evidence>
<dbReference type="PANTHER" id="PTHR43840">
    <property type="entry name" value="MITOCHONDRIAL METAL TRANSPORTER 1-RELATED"/>
    <property type="match status" value="1"/>
</dbReference>
<dbReference type="NCBIfam" id="TIGR01297">
    <property type="entry name" value="CDF"/>
    <property type="match status" value="1"/>
</dbReference>
<proteinExistence type="inferred from homology"/>
<keyword evidence="6 7" id="KW-0472">Membrane</keyword>
<dbReference type="GO" id="GO:0008324">
    <property type="term" value="F:monoatomic cation transmembrane transporter activity"/>
    <property type="evidence" value="ECO:0007669"/>
    <property type="project" value="InterPro"/>
</dbReference>
<evidence type="ECO:0000259" key="9">
    <source>
        <dbReference type="Pfam" id="PF16916"/>
    </source>
</evidence>
<keyword evidence="4 7" id="KW-0812">Transmembrane</keyword>
<dbReference type="InterPro" id="IPR027470">
    <property type="entry name" value="Cation_efflux_CTD"/>
</dbReference>
<evidence type="ECO:0000313" key="10">
    <source>
        <dbReference type="EMBL" id="AIC94260.1"/>
    </source>
</evidence>
<dbReference type="Pfam" id="PF16916">
    <property type="entry name" value="ZT_dimer"/>
    <property type="match status" value="1"/>
</dbReference>
<evidence type="ECO:0000256" key="1">
    <source>
        <dbReference type="ARBA" id="ARBA00004141"/>
    </source>
</evidence>
<evidence type="ECO:0000256" key="6">
    <source>
        <dbReference type="ARBA" id="ARBA00023136"/>
    </source>
</evidence>
<feature type="transmembrane region" description="Helical" evidence="7">
    <location>
        <begin position="48"/>
        <end position="64"/>
    </location>
</feature>
<dbReference type="InterPro" id="IPR036837">
    <property type="entry name" value="Cation_efflux_CTD_sf"/>
</dbReference>
<dbReference type="PATRIC" id="fig|1246626.3.peg.1674"/>
<dbReference type="KEGG" id="ble:BleG1_1682"/>
<dbReference type="InterPro" id="IPR058533">
    <property type="entry name" value="Cation_efflux_TM"/>
</dbReference>
<gene>
    <name evidence="10" type="ORF">BleG1_1682</name>
</gene>
<feature type="transmembrane region" description="Helical" evidence="7">
    <location>
        <begin position="85"/>
        <end position="108"/>
    </location>
</feature>
<keyword evidence="5 7" id="KW-1133">Transmembrane helix</keyword>
<feature type="domain" description="Cation efflux protein cytoplasmic" evidence="9">
    <location>
        <begin position="213"/>
        <end position="287"/>
    </location>
</feature>
<dbReference type="Gene3D" id="3.30.70.1350">
    <property type="entry name" value="Cation efflux protein, cytoplasmic domain"/>
    <property type="match status" value="1"/>
</dbReference>
<feature type="transmembrane region" description="Helical" evidence="7">
    <location>
        <begin position="160"/>
        <end position="177"/>
    </location>
</feature>